<accession>A0A914QE36</accession>
<dbReference type="InterPro" id="IPR004947">
    <property type="entry name" value="DNase_II"/>
</dbReference>
<evidence type="ECO:0000313" key="4">
    <source>
        <dbReference type="WBParaSite" id="PDA_v2.g27632.t1"/>
    </source>
</evidence>
<keyword evidence="2" id="KW-0378">Hydrolase</keyword>
<dbReference type="AlphaFoldDB" id="A0A914QE36"/>
<keyword evidence="3" id="KW-1185">Reference proteome</keyword>
<reference evidence="4" key="1">
    <citation type="submission" date="2022-11" db="UniProtKB">
        <authorList>
            <consortium name="WormBaseParasite"/>
        </authorList>
    </citation>
    <scope>IDENTIFICATION</scope>
</reference>
<dbReference type="PANTHER" id="PTHR10858">
    <property type="entry name" value="DEOXYRIBONUCLEASE II"/>
    <property type="match status" value="1"/>
</dbReference>
<evidence type="ECO:0000256" key="2">
    <source>
        <dbReference type="ARBA" id="ARBA00022801"/>
    </source>
</evidence>
<sequence length="264" mass="31112">MPLELTLKKFLTRTYTQEYVFINANDQPFGQNDGENFAHSKFFLHIHQDQGYILFHTLPRFLIDRVDLIYTIAPRMQLTKISDGFLNSNKALWNISEKIFETRPDISYIKTFKTAAGVEFDAFAKNKNADLQLWTKLIERYVKMDFFLATYWNSREIEEHEFLHNVIRFHSIFQNHTYVWEHRRDHSKFALSVARDARARICYGDINHTISHRSGIIICMKNQNLHAAIDQVFKLEIEDNSLKELCLVIASNLVSLIIMFNLMA</sequence>
<comment type="similarity">
    <text evidence="1">Belongs to the DNase II family.</text>
</comment>
<dbReference type="PANTHER" id="PTHR10858:SF23">
    <property type="entry name" value="DEOXYRIBONUCLEASE II"/>
    <property type="match status" value="1"/>
</dbReference>
<evidence type="ECO:0000313" key="3">
    <source>
        <dbReference type="Proteomes" id="UP000887578"/>
    </source>
</evidence>
<dbReference type="Pfam" id="PF03265">
    <property type="entry name" value="DNase_II"/>
    <property type="match status" value="2"/>
</dbReference>
<organism evidence="3 4">
    <name type="scientific">Panagrolaimus davidi</name>
    <dbReference type="NCBI Taxonomy" id="227884"/>
    <lineage>
        <taxon>Eukaryota</taxon>
        <taxon>Metazoa</taxon>
        <taxon>Ecdysozoa</taxon>
        <taxon>Nematoda</taxon>
        <taxon>Chromadorea</taxon>
        <taxon>Rhabditida</taxon>
        <taxon>Tylenchina</taxon>
        <taxon>Panagrolaimomorpha</taxon>
        <taxon>Panagrolaimoidea</taxon>
        <taxon>Panagrolaimidae</taxon>
        <taxon>Panagrolaimus</taxon>
    </lineage>
</organism>
<evidence type="ECO:0000256" key="1">
    <source>
        <dbReference type="ARBA" id="ARBA00007527"/>
    </source>
</evidence>
<dbReference type="GO" id="GO:0004531">
    <property type="term" value="F:deoxyribonuclease II activity"/>
    <property type="evidence" value="ECO:0007669"/>
    <property type="project" value="InterPro"/>
</dbReference>
<protein>
    <submittedName>
        <fullName evidence="4">Uncharacterized protein</fullName>
    </submittedName>
</protein>
<dbReference type="WBParaSite" id="PDA_v2.g27632.t1">
    <property type="protein sequence ID" value="PDA_v2.g27632.t1"/>
    <property type="gene ID" value="PDA_v2.g27632"/>
</dbReference>
<name>A0A914QE36_9BILA</name>
<proteinExistence type="inferred from homology"/>
<dbReference type="Proteomes" id="UP000887578">
    <property type="component" value="Unplaced"/>
</dbReference>
<dbReference type="GO" id="GO:0006309">
    <property type="term" value="P:apoptotic DNA fragmentation"/>
    <property type="evidence" value="ECO:0007669"/>
    <property type="project" value="TreeGrafter"/>
</dbReference>